<dbReference type="RefSeq" id="WP_244803530.1">
    <property type="nucleotide sequence ID" value="NZ_JALIEA010000011.1"/>
</dbReference>
<proteinExistence type="predicted"/>
<keyword evidence="3" id="KW-1185">Reference proteome</keyword>
<evidence type="ECO:0000256" key="1">
    <source>
        <dbReference type="SAM" id="Phobius"/>
    </source>
</evidence>
<keyword evidence="1" id="KW-0472">Membrane</keyword>
<protein>
    <submittedName>
        <fullName evidence="2">Uncharacterized protein</fullName>
    </submittedName>
</protein>
<keyword evidence="1" id="KW-0812">Transmembrane</keyword>
<feature type="transmembrane region" description="Helical" evidence="1">
    <location>
        <begin position="12"/>
        <end position="33"/>
    </location>
</feature>
<keyword evidence="1" id="KW-1133">Transmembrane helix</keyword>
<accession>A0A9X1WEY2</accession>
<feature type="transmembrane region" description="Helical" evidence="1">
    <location>
        <begin position="58"/>
        <end position="78"/>
    </location>
</feature>
<organism evidence="2 3">
    <name type="scientific">Corynebacterium kalidii</name>
    <dbReference type="NCBI Taxonomy" id="2931982"/>
    <lineage>
        <taxon>Bacteria</taxon>
        <taxon>Bacillati</taxon>
        <taxon>Actinomycetota</taxon>
        <taxon>Actinomycetes</taxon>
        <taxon>Mycobacteriales</taxon>
        <taxon>Corynebacteriaceae</taxon>
        <taxon>Corynebacterium</taxon>
    </lineage>
</organism>
<dbReference type="EMBL" id="JALIEA010000011">
    <property type="protein sequence ID" value="MCJ7857779.1"/>
    <property type="molecule type" value="Genomic_DNA"/>
</dbReference>
<sequence>MTILESLLQVTLAGLVLGAGLPILFGVGIRLWVPASDGASDGASATGAATTTAPWRRAVAVAIFAVIALAVLLGLLWITQGRIYAAFGWDVFGTAAH</sequence>
<evidence type="ECO:0000313" key="2">
    <source>
        <dbReference type="EMBL" id="MCJ7857779.1"/>
    </source>
</evidence>
<gene>
    <name evidence="2" type="ORF">MUN33_03475</name>
</gene>
<dbReference type="Proteomes" id="UP001139207">
    <property type="component" value="Unassembled WGS sequence"/>
</dbReference>
<comment type="caution">
    <text evidence="2">The sequence shown here is derived from an EMBL/GenBank/DDBJ whole genome shotgun (WGS) entry which is preliminary data.</text>
</comment>
<name>A0A9X1WEY2_9CORY</name>
<reference evidence="2" key="1">
    <citation type="submission" date="2022-04" db="EMBL/GenBank/DDBJ databases">
        <title>Corynebacterium kalidii LD5P10.</title>
        <authorList>
            <person name="Sun J.Q."/>
        </authorList>
    </citation>
    <scope>NUCLEOTIDE SEQUENCE</scope>
    <source>
        <strain evidence="2">LD5P10</strain>
    </source>
</reference>
<evidence type="ECO:0000313" key="3">
    <source>
        <dbReference type="Proteomes" id="UP001139207"/>
    </source>
</evidence>
<dbReference type="AlphaFoldDB" id="A0A9X1WEY2"/>